<dbReference type="GO" id="GO:0043565">
    <property type="term" value="F:sequence-specific DNA binding"/>
    <property type="evidence" value="ECO:0007669"/>
    <property type="project" value="TreeGrafter"/>
</dbReference>
<dbReference type="SUPFAM" id="SSF53850">
    <property type="entry name" value="Periplasmic binding protein-like II"/>
    <property type="match status" value="1"/>
</dbReference>
<evidence type="ECO:0000256" key="5">
    <source>
        <dbReference type="ARBA" id="ARBA00023163"/>
    </source>
</evidence>
<reference evidence="7 8" key="1">
    <citation type="journal article" date="2018" name="Nat. Biotechnol.">
        <title>A standardized bacterial taxonomy based on genome phylogeny substantially revises the tree of life.</title>
        <authorList>
            <person name="Parks D.H."/>
            <person name="Chuvochina M."/>
            <person name="Waite D.W."/>
            <person name="Rinke C."/>
            <person name="Skarshewski A."/>
            <person name="Chaumeil P.A."/>
            <person name="Hugenholtz P."/>
        </authorList>
    </citation>
    <scope>NUCLEOTIDE SEQUENCE [LARGE SCALE GENOMIC DNA]</scope>
    <source>
        <strain evidence="7">UBA11264</strain>
    </source>
</reference>
<dbReference type="InterPro" id="IPR000847">
    <property type="entry name" value="LysR_HTH_N"/>
</dbReference>
<evidence type="ECO:0000256" key="3">
    <source>
        <dbReference type="ARBA" id="ARBA00023015"/>
    </source>
</evidence>
<dbReference type="GO" id="GO:0003700">
    <property type="term" value="F:DNA-binding transcription factor activity"/>
    <property type="evidence" value="ECO:0007669"/>
    <property type="project" value="InterPro"/>
</dbReference>
<dbReference type="InterPro" id="IPR036390">
    <property type="entry name" value="WH_DNA-bd_sf"/>
</dbReference>
<organism evidence="7 8">
    <name type="scientific">Serratia grimesii</name>
    <dbReference type="NCBI Taxonomy" id="82995"/>
    <lineage>
        <taxon>Bacteria</taxon>
        <taxon>Pseudomonadati</taxon>
        <taxon>Pseudomonadota</taxon>
        <taxon>Gammaproteobacteria</taxon>
        <taxon>Enterobacterales</taxon>
        <taxon>Yersiniaceae</taxon>
        <taxon>Serratia</taxon>
    </lineage>
</organism>
<dbReference type="PRINTS" id="PR00039">
    <property type="entry name" value="HTHLYSR"/>
</dbReference>
<comment type="similarity">
    <text evidence="1">Belongs to the LysR transcriptional regulatory family.</text>
</comment>
<dbReference type="PANTHER" id="PTHR30537">
    <property type="entry name" value="HTH-TYPE TRANSCRIPTIONAL REGULATOR"/>
    <property type="match status" value="1"/>
</dbReference>
<accession>A0A9C7QWY9</accession>
<keyword evidence="4" id="KW-0238">DNA-binding</keyword>
<evidence type="ECO:0000313" key="7">
    <source>
        <dbReference type="EMBL" id="HCK00369.1"/>
    </source>
</evidence>
<keyword evidence="5" id="KW-0804">Transcription</keyword>
<proteinExistence type="inferred from homology"/>
<dbReference type="Gene3D" id="3.40.190.290">
    <property type="match status" value="1"/>
</dbReference>
<dbReference type="Gene3D" id="1.10.10.10">
    <property type="entry name" value="Winged helix-like DNA-binding domain superfamily/Winged helix DNA-binding domain"/>
    <property type="match status" value="1"/>
</dbReference>
<keyword evidence="2" id="KW-0678">Repressor</keyword>
<dbReference type="PROSITE" id="PS50931">
    <property type="entry name" value="HTH_LYSR"/>
    <property type="match status" value="1"/>
</dbReference>
<gene>
    <name evidence="7" type="ORF">DHV72_10110</name>
</gene>
<comment type="caution">
    <text evidence="7">The sequence shown here is derived from an EMBL/GenBank/DDBJ whole genome shotgun (WGS) entry which is preliminary data.</text>
</comment>
<dbReference type="SUPFAM" id="SSF46785">
    <property type="entry name" value="Winged helix' DNA-binding domain"/>
    <property type="match status" value="1"/>
</dbReference>
<evidence type="ECO:0000313" key="8">
    <source>
        <dbReference type="Proteomes" id="UP000262210"/>
    </source>
</evidence>
<protein>
    <submittedName>
        <fullName evidence="7">LysR family transcriptional regulator</fullName>
    </submittedName>
</protein>
<dbReference type="InterPro" id="IPR005119">
    <property type="entry name" value="LysR_subst-bd"/>
</dbReference>
<dbReference type="Pfam" id="PF03466">
    <property type="entry name" value="LysR_substrate"/>
    <property type="match status" value="1"/>
</dbReference>
<evidence type="ECO:0000256" key="2">
    <source>
        <dbReference type="ARBA" id="ARBA00022491"/>
    </source>
</evidence>
<dbReference type="InterPro" id="IPR036388">
    <property type="entry name" value="WH-like_DNA-bd_sf"/>
</dbReference>
<evidence type="ECO:0000259" key="6">
    <source>
        <dbReference type="PROSITE" id="PS50931"/>
    </source>
</evidence>
<name>A0A9C7QWY9_9GAMM</name>
<dbReference type="FunFam" id="1.10.10.10:FF:000001">
    <property type="entry name" value="LysR family transcriptional regulator"/>
    <property type="match status" value="1"/>
</dbReference>
<evidence type="ECO:0000256" key="4">
    <source>
        <dbReference type="ARBA" id="ARBA00023125"/>
    </source>
</evidence>
<feature type="domain" description="HTH lysR-type" evidence="6">
    <location>
        <begin position="5"/>
        <end position="62"/>
    </location>
</feature>
<dbReference type="Pfam" id="PF00126">
    <property type="entry name" value="HTH_1"/>
    <property type="match status" value="1"/>
</dbReference>
<dbReference type="AlphaFoldDB" id="A0A9C7QWY9"/>
<dbReference type="EMBL" id="DPSM01000015">
    <property type="protein sequence ID" value="HCK00369.1"/>
    <property type="molecule type" value="Genomic_DNA"/>
</dbReference>
<dbReference type="InterPro" id="IPR058163">
    <property type="entry name" value="LysR-type_TF_proteobact-type"/>
</dbReference>
<sequence length="383" mass="42327">MYSSERLKGIDVFVSVADEGSFTLAAERLHLTTSAVSKSVARLEKRLRIRLFDRTTRRLALTDAGMEFYRVCTGVLTHLEEVELSLHENREELKGKIRIDLPASYGRLHVLPVILKFCEEHPDIEPLITLSDRFADPVSERIDVIVRTGGSGIWPSEIGNHLFGIQRLIFCASPVYLANHGTPKNKQELHKHGCILYVRNDGYIYPLHFSDPEKGRILRPVPGKIAVGDSEGQALAVLAGKGIAQLPVWLVQEHLRSGKIVQILPELETDGLPMNLAWLRSRESFPSQSTCSTSEGNTNTFRGGAALTLPSLRAQRSVIVEERSPLVGHGDVDVLPDTVGEDVLLFGNSRLDGLEATTATNILTDGQGPSVTLSPQREIRFVF</sequence>
<dbReference type="PANTHER" id="PTHR30537:SF72">
    <property type="entry name" value="LYSR FAMILY TRANSCRIPTIONAL REGULATOR"/>
    <property type="match status" value="1"/>
</dbReference>
<dbReference type="Proteomes" id="UP000262210">
    <property type="component" value="Unassembled WGS sequence"/>
</dbReference>
<evidence type="ECO:0000256" key="1">
    <source>
        <dbReference type="ARBA" id="ARBA00009437"/>
    </source>
</evidence>
<keyword evidence="3" id="KW-0805">Transcription regulation</keyword>
<dbReference type="GO" id="GO:0006351">
    <property type="term" value="P:DNA-templated transcription"/>
    <property type="evidence" value="ECO:0007669"/>
    <property type="project" value="TreeGrafter"/>
</dbReference>